<reference evidence="2 3" key="1">
    <citation type="submission" date="2018-07" db="EMBL/GenBank/DDBJ databases">
        <title>Halioglobus sp. genome submission.</title>
        <authorList>
            <person name="Ye M.-Q."/>
            <person name="Du Z.-J."/>
        </authorList>
    </citation>
    <scope>NUCLEOTIDE SEQUENCE [LARGE SCALE GENOMIC DNA]</scope>
    <source>
        <strain evidence="2 3">U0301</strain>
    </source>
</reference>
<sequence length="144" mass="15374">MKSNTAGFLISLIMGLLVAGAVQARPGIPNFSPAIYGDGEMWGTKGTTSLPAPNGHNIQSFDKLFVFPDGAETASGQLPVSEAAPGNPDYNGGRWATYTIVWKMGSTPQLLTSYADIMYYVDAGELIIVEGDHSYFQCPLLPVK</sequence>
<evidence type="ECO:0000313" key="3">
    <source>
        <dbReference type="Proteomes" id="UP000265509"/>
    </source>
</evidence>
<dbReference type="AlphaFoldDB" id="A0A3L7E3T9"/>
<accession>A0A3L7E3T9</accession>
<organism evidence="2 3">
    <name type="scientific">Seongchinamella sediminis</name>
    <dbReference type="NCBI Taxonomy" id="2283635"/>
    <lineage>
        <taxon>Bacteria</taxon>
        <taxon>Pseudomonadati</taxon>
        <taxon>Pseudomonadota</taxon>
        <taxon>Gammaproteobacteria</taxon>
        <taxon>Cellvibrionales</taxon>
        <taxon>Halieaceae</taxon>
        <taxon>Seongchinamella</taxon>
    </lineage>
</organism>
<protein>
    <submittedName>
        <fullName evidence="2">Uncharacterized protein</fullName>
    </submittedName>
</protein>
<keyword evidence="3" id="KW-1185">Reference proteome</keyword>
<gene>
    <name evidence="2" type="ORF">DWB85_03645</name>
</gene>
<name>A0A3L7E3T9_9GAMM</name>
<dbReference type="OrthoDB" id="1494990at2"/>
<dbReference type="Proteomes" id="UP000265509">
    <property type="component" value="Unassembled WGS sequence"/>
</dbReference>
<proteinExistence type="predicted"/>
<feature type="chain" id="PRO_5018159149" evidence="1">
    <location>
        <begin position="25"/>
        <end position="144"/>
    </location>
</feature>
<evidence type="ECO:0000256" key="1">
    <source>
        <dbReference type="SAM" id="SignalP"/>
    </source>
</evidence>
<keyword evidence="1" id="KW-0732">Signal</keyword>
<feature type="signal peptide" evidence="1">
    <location>
        <begin position="1"/>
        <end position="24"/>
    </location>
</feature>
<dbReference type="RefSeq" id="WP_117952849.1">
    <property type="nucleotide sequence ID" value="NZ_QRAN01000003.1"/>
</dbReference>
<evidence type="ECO:0000313" key="2">
    <source>
        <dbReference type="EMBL" id="RLQ23081.1"/>
    </source>
</evidence>
<comment type="caution">
    <text evidence="2">The sequence shown here is derived from an EMBL/GenBank/DDBJ whole genome shotgun (WGS) entry which is preliminary data.</text>
</comment>
<dbReference type="EMBL" id="QRAN01000003">
    <property type="protein sequence ID" value="RLQ23081.1"/>
    <property type="molecule type" value="Genomic_DNA"/>
</dbReference>